<reference evidence="1" key="1">
    <citation type="journal article" date="2021" name="Nat. Commun.">
        <title>Genetic determinants of endophytism in the Arabidopsis root mycobiome.</title>
        <authorList>
            <person name="Mesny F."/>
            <person name="Miyauchi S."/>
            <person name="Thiergart T."/>
            <person name="Pickel B."/>
            <person name="Atanasova L."/>
            <person name="Karlsson M."/>
            <person name="Huettel B."/>
            <person name="Barry K.W."/>
            <person name="Haridas S."/>
            <person name="Chen C."/>
            <person name="Bauer D."/>
            <person name="Andreopoulos W."/>
            <person name="Pangilinan J."/>
            <person name="LaButti K."/>
            <person name="Riley R."/>
            <person name="Lipzen A."/>
            <person name="Clum A."/>
            <person name="Drula E."/>
            <person name="Henrissat B."/>
            <person name="Kohler A."/>
            <person name="Grigoriev I.V."/>
            <person name="Martin F.M."/>
            <person name="Hacquard S."/>
        </authorList>
    </citation>
    <scope>NUCLEOTIDE SEQUENCE</scope>
    <source>
        <strain evidence="1">MPI-SDFR-AT-0120</strain>
    </source>
</reference>
<evidence type="ECO:0000313" key="2">
    <source>
        <dbReference type="Proteomes" id="UP000813461"/>
    </source>
</evidence>
<comment type="caution">
    <text evidence="1">The sequence shown here is derived from an EMBL/GenBank/DDBJ whole genome shotgun (WGS) entry which is preliminary data.</text>
</comment>
<accession>A0A8K0RGX0</accession>
<dbReference type="OrthoDB" id="3767399at2759"/>
<protein>
    <submittedName>
        <fullName evidence="1">Uncharacterized protein</fullName>
    </submittedName>
</protein>
<gene>
    <name evidence="1" type="ORF">FB567DRAFT_44436</name>
</gene>
<sequence length="128" mass="14810">MCSLVQSFRQADFEATTRARLGLLAVSEENLTGLLRKWKTNKWLERLLCAHVNVSDIKSQKEDIHKQRLSAIDDDVKNVDLLERWKKPARPRSFRPADAAQVSVEKLDTSFNKRKSEPFTNERVESAR</sequence>
<proteinExistence type="predicted"/>
<organism evidence="1 2">
    <name type="scientific">Paraphoma chrysanthemicola</name>
    <dbReference type="NCBI Taxonomy" id="798071"/>
    <lineage>
        <taxon>Eukaryota</taxon>
        <taxon>Fungi</taxon>
        <taxon>Dikarya</taxon>
        <taxon>Ascomycota</taxon>
        <taxon>Pezizomycotina</taxon>
        <taxon>Dothideomycetes</taxon>
        <taxon>Pleosporomycetidae</taxon>
        <taxon>Pleosporales</taxon>
        <taxon>Pleosporineae</taxon>
        <taxon>Phaeosphaeriaceae</taxon>
        <taxon>Paraphoma</taxon>
    </lineage>
</organism>
<dbReference type="AlphaFoldDB" id="A0A8K0RGX0"/>
<evidence type="ECO:0000313" key="1">
    <source>
        <dbReference type="EMBL" id="KAH7095939.1"/>
    </source>
</evidence>
<dbReference type="EMBL" id="JAGMVJ010000001">
    <property type="protein sequence ID" value="KAH7095939.1"/>
    <property type="molecule type" value="Genomic_DNA"/>
</dbReference>
<keyword evidence="2" id="KW-1185">Reference proteome</keyword>
<dbReference type="Proteomes" id="UP000813461">
    <property type="component" value="Unassembled WGS sequence"/>
</dbReference>
<name>A0A8K0RGX0_9PLEO</name>